<comment type="caution">
    <text evidence="7">The sequence shown here is derived from an EMBL/GenBank/DDBJ whole genome shotgun (WGS) entry which is preliminary data.</text>
</comment>
<name>A0A4R2T5Q4_9FIRM</name>
<sequence>MIRLRKISIVTVLILSIIFSSGSFIGFANGKVVKTITIENALEMARKNNASIKYTELNKDKMANNIGNLLTSLNNSAYHLTQAIELENTRLNLISKLEDESLTSLQKENIRDQLSQVEALLSSTTTLGSSTNQLLDSLEQSRISQQMLIDNEVLEGHKFDYSIENQYIGLLILNRNIIKLEKNYEITKQVLEIERLKQSLGLSSLLNLEDTFLRFNHVASQLKQLKLQQEVVINNYKKILGVSEGIELILEPVSYSGIKYTNYTEGLKNALSGRSIQIAEKEIQRREEHLINVNDRYPDGTNKSYNPQVDLREAKYRLEDLKNSIEMSYKLSYNDLIQKENEIKLAEQSYNTAKRLYELSQLRYTIGLMSIVEVDNRKIDYETKEIDLENAKDEYYKAYRVYEYIQKGIMVNR</sequence>
<protein>
    <submittedName>
        <fullName evidence="7">Outer membrane efflux protein</fullName>
    </submittedName>
</protein>
<dbReference type="PANTHER" id="PTHR30026:SF20">
    <property type="entry name" value="OUTER MEMBRANE PROTEIN TOLC"/>
    <property type="match status" value="1"/>
</dbReference>
<keyword evidence="2" id="KW-1134">Transmembrane beta strand</keyword>
<evidence type="ECO:0000313" key="7">
    <source>
        <dbReference type="EMBL" id="TCP98419.1"/>
    </source>
</evidence>
<keyword evidence="6" id="KW-0175">Coiled coil</keyword>
<dbReference type="GO" id="GO:1990281">
    <property type="term" value="C:efflux pump complex"/>
    <property type="evidence" value="ECO:0007669"/>
    <property type="project" value="TreeGrafter"/>
</dbReference>
<evidence type="ECO:0000256" key="3">
    <source>
        <dbReference type="ARBA" id="ARBA00022692"/>
    </source>
</evidence>
<dbReference type="Proteomes" id="UP000295504">
    <property type="component" value="Unassembled WGS sequence"/>
</dbReference>
<organism evidence="7 8">
    <name type="scientific">Serpentinicella alkaliphila</name>
    <dbReference type="NCBI Taxonomy" id="1734049"/>
    <lineage>
        <taxon>Bacteria</taxon>
        <taxon>Bacillati</taxon>
        <taxon>Bacillota</taxon>
        <taxon>Clostridia</taxon>
        <taxon>Peptostreptococcales</taxon>
        <taxon>Natronincolaceae</taxon>
        <taxon>Serpentinicella</taxon>
    </lineage>
</organism>
<feature type="coiled-coil region" evidence="6">
    <location>
        <begin position="336"/>
        <end position="394"/>
    </location>
</feature>
<evidence type="ECO:0000256" key="1">
    <source>
        <dbReference type="ARBA" id="ARBA00004442"/>
    </source>
</evidence>
<keyword evidence="3" id="KW-0812">Transmembrane</keyword>
<accession>A0A4R2T5Q4</accession>
<dbReference type="Gene3D" id="1.20.1600.10">
    <property type="entry name" value="Outer membrane efflux proteins (OEP)"/>
    <property type="match status" value="2"/>
</dbReference>
<evidence type="ECO:0000256" key="2">
    <source>
        <dbReference type="ARBA" id="ARBA00022452"/>
    </source>
</evidence>
<dbReference type="EMBL" id="SLYC01000041">
    <property type="protein sequence ID" value="TCP98419.1"/>
    <property type="molecule type" value="Genomic_DNA"/>
</dbReference>
<keyword evidence="5" id="KW-0998">Cell outer membrane</keyword>
<keyword evidence="4" id="KW-0472">Membrane</keyword>
<evidence type="ECO:0000256" key="5">
    <source>
        <dbReference type="ARBA" id="ARBA00023237"/>
    </source>
</evidence>
<dbReference type="InterPro" id="IPR051906">
    <property type="entry name" value="TolC-like"/>
</dbReference>
<keyword evidence="8" id="KW-1185">Reference proteome</keyword>
<dbReference type="OrthoDB" id="1949384at2"/>
<dbReference type="RefSeq" id="WP_132849387.1">
    <property type="nucleotide sequence ID" value="NZ_CP058648.1"/>
</dbReference>
<comment type="subcellular location">
    <subcellularLocation>
        <location evidence="1">Cell outer membrane</location>
    </subcellularLocation>
</comment>
<proteinExistence type="predicted"/>
<dbReference type="GO" id="GO:0015288">
    <property type="term" value="F:porin activity"/>
    <property type="evidence" value="ECO:0007669"/>
    <property type="project" value="TreeGrafter"/>
</dbReference>
<dbReference type="SUPFAM" id="SSF56954">
    <property type="entry name" value="Outer membrane efflux proteins (OEP)"/>
    <property type="match status" value="1"/>
</dbReference>
<evidence type="ECO:0000256" key="6">
    <source>
        <dbReference type="SAM" id="Coils"/>
    </source>
</evidence>
<dbReference type="PANTHER" id="PTHR30026">
    <property type="entry name" value="OUTER MEMBRANE PROTEIN TOLC"/>
    <property type="match status" value="1"/>
</dbReference>
<reference evidence="7 8" key="1">
    <citation type="submission" date="2019-03" db="EMBL/GenBank/DDBJ databases">
        <title>Genomic Encyclopedia of Type Strains, Phase IV (KMG-IV): sequencing the most valuable type-strain genomes for metagenomic binning, comparative biology and taxonomic classification.</title>
        <authorList>
            <person name="Goeker M."/>
        </authorList>
    </citation>
    <scope>NUCLEOTIDE SEQUENCE [LARGE SCALE GENOMIC DNA]</scope>
    <source>
        <strain evidence="7 8">DSM 100013</strain>
    </source>
</reference>
<dbReference type="AlphaFoldDB" id="A0A4R2T5Q4"/>
<evidence type="ECO:0000256" key="4">
    <source>
        <dbReference type="ARBA" id="ARBA00023136"/>
    </source>
</evidence>
<gene>
    <name evidence="7" type="ORF">EDD79_104123</name>
</gene>
<dbReference type="GO" id="GO:0009279">
    <property type="term" value="C:cell outer membrane"/>
    <property type="evidence" value="ECO:0007669"/>
    <property type="project" value="UniProtKB-SubCell"/>
</dbReference>
<dbReference type="GO" id="GO:0015562">
    <property type="term" value="F:efflux transmembrane transporter activity"/>
    <property type="evidence" value="ECO:0007669"/>
    <property type="project" value="InterPro"/>
</dbReference>
<evidence type="ECO:0000313" key="8">
    <source>
        <dbReference type="Proteomes" id="UP000295504"/>
    </source>
</evidence>